<evidence type="ECO:0000313" key="12">
    <source>
        <dbReference type="Proteomes" id="UP000006622"/>
    </source>
</evidence>
<sequence>MISIDIFTPDRYDILLLYIGLIVLIAALLPRFLSKHIVTEPIFYLMVTAGIFFFYPESPLPHIGEDPYIGKRLTELGVIISLTAAGLKLKRPFAWQTWRYAVRLLVITMPLTIVIVAFFGWKFLGFAPATAMLLGAVIAPTDPVLGGLIAPKDPVLNSDSQITESHREDTSRLALTSEAGLNDGLAFPFTNMAIAMALLGIYPSLWFTDWLITDFFYKIIAGALVGLAGGWLLAKIVLCCPKPRNHSLVLYIGSLSISLTLIPYGIAELISSYGFIAVFVAACVFRYEESVHESRDILLHDFAEETERIMMVILFTMLGIYINHGFVQDFQWYMIPASIFILVIVRPLTGLAGLIGTHLQESKRYIISFYGIRGIGSLYYLLYAFYHASFEQSNEILALTTTIIIISMFIHGLSAKAVMKKRNLE</sequence>
<feature type="transmembrane region" description="Helical" evidence="9">
    <location>
        <begin position="215"/>
        <end position="236"/>
    </location>
</feature>
<protein>
    <submittedName>
        <fullName evidence="11">Sodium/hydrogen exchanger</fullName>
    </submittedName>
</protein>
<feature type="transmembrane region" description="Helical" evidence="9">
    <location>
        <begin position="12"/>
        <end position="30"/>
    </location>
</feature>
<evidence type="ECO:0000256" key="9">
    <source>
        <dbReference type="SAM" id="Phobius"/>
    </source>
</evidence>
<gene>
    <name evidence="11" type="ordered locus">Mzhil_0909</name>
</gene>
<proteinExistence type="predicted"/>
<evidence type="ECO:0000259" key="10">
    <source>
        <dbReference type="Pfam" id="PF00999"/>
    </source>
</evidence>
<feature type="transmembrane region" description="Helical" evidence="9">
    <location>
        <begin position="37"/>
        <end position="56"/>
    </location>
</feature>
<evidence type="ECO:0000256" key="6">
    <source>
        <dbReference type="ARBA" id="ARBA00022989"/>
    </source>
</evidence>
<feature type="transmembrane region" description="Helical" evidence="9">
    <location>
        <begin position="398"/>
        <end position="419"/>
    </location>
</feature>
<dbReference type="GO" id="GO:0015297">
    <property type="term" value="F:antiporter activity"/>
    <property type="evidence" value="ECO:0007669"/>
    <property type="project" value="UniProtKB-KW"/>
</dbReference>
<evidence type="ECO:0000256" key="1">
    <source>
        <dbReference type="ARBA" id="ARBA00004651"/>
    </source>
</evidence>
<evidence type="ECO:0000256" key="8">
    <source>
        <dbReference type="ARBA" id="ARBA00023136"/>
    </source>
</evidence>
<dbReference type="GO" id="GO:1902600">
    <property type="term" value="P:proton transmembrane transport"/>
    <property type="evidence" value="ECO:0007669"/>
    <property type="project" value="InterPro"/>
</dbReference>
<keyword evidence="3" id="KW-0050">Antiport</keyword>
<keyword evidence="4" id="KW-1003">Cell membrane</keyword>
<dbReference type="InterPro" id="IPR006153">
    <property type="entry name" value="Cation/H_exchanger_TM"/>
</dbReference>
<dbReference type="STRING" id="679901.Mzhil_0909"/>
<keyword evidence="8 9" id="KW-0472">Membrane</keyword>
<accession>F7XLB4</accession>
<keyword evidence="5 9" id="KW-0812">Transmembrane</keyword>
<keyword evidence="6 9" id="KW-1133">Transmembrane helix</keyword>
<dbReference type="EMBL" id="CP002101">
    <property type="protein sequence ID" value="AEH60771.1"/>
    <property type="molecule type" value="Genomic_DNA"/>
</dbReference>
<dbReference type="Pfam" id="PF00999">
    <property type="entry name" value="Na_H_Exchanger"/>
    <property type="match status" value="1"/>
</dbReference>
<feature type="domain" description="Cation/H+ exchanger transmembrane" evidence="10">
    <location>
        <begin position="24"/>
        <end position="421"/>
    </location>
</feature>
<evidence type="ECO:0000256" key="3">
    <source>
        <dbReference type="ARBA" id="ARBA00022449"/>
    </source>
</evidence>
<dbReference type="AlphaFoldDB" id="F7XLB4"/>
<dbReference type="OrthoDB" id="157118at2157"/>
<dbReference type="PANTHER" id="PTHR32507">
    <property type="entry name" value="NA(+)/H(+) ANTIPORTER 1"/>
    <property type="match status" value="1"/>
</dbReference>
<name>F7XLB4_METZD</name>
<dbReference type="PANTHER" id="PTHR32507:SF8">
    <property type="entry name" value="CNH1P"/>
    <property type="match status" value="1"/>
</dbReference>
<evidence type="ECO:0000256" key="7">
    <source>
        <dbReference type="ARBA" id="ARBA00023065"/>
    </source>
</evidence>
<keyword evidence="7" id="KW-0406">Ion transport</keyword>
<feature type="transmembrane region" description="Helical" evidence="9">
    <location>
        <begin position="333"/>
        <end position="355"/>
    </location>
</feature>
<keyword evidence="12" id="KW-1185">Reference proteome</keyword>
<feature type="transmembrane region" description="Helical" evidence="9">
    <location>
        <begin position="272"/>
        <end position="288"/>
    </location>
</feature>
<feature type="transmembrane region" description="Helical" evidence="9">
    <location>
        <begin position="248"/>
        <end position="266"/>
    </location>
</feature>
<dbReference type="GeneID" id="10822530"/>
<reference evidence="11" key="1">
    <citation type="submission" date="2010-07" db="EMBL/GenBank/DDBJ databases">
        <title>The complete genome of Methanosalsum zhilinae DSM 4017.</title>
        <authorList>
            <consortium name="US DOE Joint Genome Institute (JGI-PGF)"/>
            <person name="Lucas S."/>
            <person name="Copeland A."/>
            <person name="Lapidus A."/>
            <person name="Glavina del Rio T."/>
            <person name="Dalin E."/>
            <person name="Tice H."/>
            <person name="Bruce D."/>
            <person name="Goodwin L."/>
            <person name="Pitluck S."/>
            <person name="Kyrpides N."/>
            <person name="Mavromatis K."/>
            <person name="Ovchinnikova G."/>
            <person name="Daligault H."/>
            <person name="Detter J.C."/>
            <person name="Han C."/>
            <person name="Tapia R."/>
            <person name="Larimer F."/>
            <person name="Land M."/>
            <person name="Hauser L."/>
            <person name="Markowitz V."/>
            <person name="Cheng J.-F."/>
            <person name="Hugenholtz P."/>
            <person name="Woyke T."/>
            <person name="Wu D."/>
            <person name="Spring S."/>
            <person name="Schueler E."/>
            <person name="Brambilla E."/>
            <person name="Klenk H.-P."/>
            <person name="Eisen J.A."/>
        </authorList>
    </citation>
    <scope>NUCLEOTIDE SEQUENCE</scope>
    <source>
        <strain evidence="11">DSM 4017</strain>
    </source>
</reference>
<evidence type="ECO:0000313" key="11">
    <source>
        <dbReference type="EMBL" id="AEH60771.1"/>
    </source>
</evidence>
<feature type="transmembrane region" description="Helical" evidence="9">
    <location>
        <begin position="185"/>
        <end position="203"/>
    </location>
</feature>
<organism evidence="11 12">
    <name type="scientific">Methanosalsum zhilinae (strain DSM 4017 / NBRC 107636 / OCM 62 / WeN5)</name>
    <name type="common">Methanohalophilus zhilinae</name>
    <dbReference type="NCBI Taxonomy" id="679901"/>
    <lineage>
        <taxon>Archaea</taxon>
        <taxon>Methanobacteriati</taxon>
        <taxon>Methanobacteriota</taxon>
        <taxon>Stenosarchaea group</taxon>
        <taxon>Methanomicrobia</taxon>
        <taxon>Methanosarcinales</taxon>
        <taxon>Methanosarcinaceae</taxon>
        <taxon>Methanosalsum</taxon>
    </lineage>
</organism>
<comment type="subcellular location">
    <subcellularLocation>
        <location evidence="1">Cell membrane</location>
        <topology evidence="1">Multi-pass membrane protein</topology>
    </subcellularLocation>
</comment>
<dbReference type="HOGENOM" id="CLU_008635_6_1_2"/>
<feature type="transmembrane region" description="Helical" evidence="9">
    <location>
        <begin position="367"/>
        <end position="386"/>
    </location>
</feature>
<dbReference type="Proteomes" id="UP000006622">
    <property type="component" value="Chromosome"/>
</dbReference>
<evidence type="ECO:0000256" key="4">
    <source>
        <dbReference type="ARBA" id="ARBA00022475"/>
    </source>
</evidence>
<keyword evidence="2" id="KW-0813">Transport</keyword>
<dbReference type="GO" id="GO:0005886">
    <property type="term" value="C:plasma membrane"/>
    <property type="evidence" value="ECO:0007669"/>
    <property type="project" value="UniProtKB-SubCell"/>
</dbReference>
<evidence type="ECO:0000256" key="2">
    <source>
        <dbReference type="ARBA" id="ARBA00022448"/>
    </source>
</evidence>
<dbReference type="InterPro" id="IPR038770">
    <property type="entry name" value="Na+/solute_symporter_sf"/>
</dbReference>
<evidence type="ECO:0000256" key="5">
    <source>
        <dbReference type="ARBA" id="ARBA00022692"/>
    </source>
</evidence>
<feature type="transmembrane region" description="Helical" evidence="9">
    <location>
        <begin position="101"/>
        <end position="121"/>
    </location>
</feature>
<feature type="transmembrane region" description="Helical" evidence="9">
    <location>
        <begin position="309"/>
        <end position="327"/>
    </location>
</feature>
<dbReference type="Gene3D" id="1.20.1530.20">
    <property type="match status" value="1"/>
</dbReference>
<dbReference type="KEGG" id="mzh:Mzhil_0909"/>
<dbReference type="RefSeq" id="WP_013898210.1">
    <property type="nucleotide sequence ID" value="NC_015676.1"/>
</dbReference>